<dbReference type="Proteomes" id="UP000247150">
    <property type="component" value="Unassembled WGS sequence"/>
</dbReference>
<evidence type="ECO:0000259" key="2">
    <source>
        <dbReference type="PROSITE" id="PS50995"/>
    </source>
</evidence>
<feature type="domain" description="HTH marR-type" evidence="2">
    <location>
        <begin position="1"/>
        <end position="132"/>
    </location>
</feature>
<dbReference type="GO" id="GO:0003700">
    <property type="term" value="F:DNA-binding transcription factor activity"/>
    <property type="evidence" value="ECO:0007669"/>
    <property type="project" value="InterPro"/>
</dbReference>
<dbReference type="RefSeq" id="WP_110065222.1">
    <property type="nucleotide sequence ID" value="NZ_QGTW01000006.1"/>
</dbReference>
<dbReference type="Gene3D" id="1.10.10.10">
    <property type="entry name" value="Winged helix-like DNA-binding domain superfamily/Winged helix DNA-binding domain"/>
    <property type="match status" value="1"/>
</dbReference>
<evidence type="ECO:0000313" key="4">
    <source>
        <dbReference type="Proteomes" id="UP000247150"/>
    </source>
</evidence>
<name>A0A2V3A4A1_9BACI</name>
<protein>
    <submittedName>
        <fullName evidence="3">DNA-binding MarR family transcriptional regulator</fullName>
    </submittedName>
</protein>
<dbReference type="Pfam" id="PF01047">
    <property type="entry name" value="MarR"/>
    <property type="match status" value="1"/>
</dbReference>
<dbReference type="InterPro" id="IPR036390">
    <property type="entry name" value="WH_DNA-bd_sf"/>
</dbReference>
<dbReference type="PROSITE" id="PS50995">
    <property type="entry name" value="HTH_MARR_2"/>
    <property type="match status" value="1"/>
</dbReference>
<dbReference type="InterPro" id="IPR036388">
    <property type="entry name" value="WH-like_DNA-bd_sf"/>
</dbReference>
<proteinExistence type="predicted"/>
<comment type="caution">
    <text evidence="3">The sequence shown here is derived from an EMBL/GenBank/DDBJ whole genome shotgun (WGS) entry which is preliminary data.</text>
</comment>
<dbReference type="InterPro" id="IPR039422">
    <property type="entry name" value="MarR/SlyA-like"/>
</dbReference>
<gene>
    <name evidence="3" type="ORF">DFO73_106190</name>
</gene>
<evidence type="ECO:0000256" key="1">
    <source>
        <dbReference type="ARBA" id="ARBA00023125"/>
    </source>
</evidence>
<dbReference type="SMART" id="SM00347">
    <property type="entry name" value="HTH_MARR"/>
    <property type="match status" value="1"/>
</dbReference>
<reference evidence="3 4" key="1">
    <citation type="submission" date="2018-05" db="EMBL/GenBank/DDBJ databases">
        <title>Freshwater and sediment microbial communities from various areas in North America, analyzing microbe dynamics in response to fracking.</title>
        <authorList>
            <person name="Lamendella R."/>
        </authorList>
    </citation>
    <scope>NUCLEOTIDE SEQUENCE [LARGE SCALE GENOMIC DNA]</scope>
    <source>
        <strain evidence="3 4">15_TX</strain>
    </source>
</reference>
<dbReference type="SUPFAM" id="SSF46785">
    <property type="entry name" value="Winged helix' DNA-binding domain"/>
    <property type="match status" value="1"/>
</dbReference>
<evidence type="ECO:0000313" key="3">
    <source>
        <dbReference type="EMBL" id="PWW28374.1"/>
    </source>
</evidence>
<dbReference type="CDD" id="cd00090">
    <property type="entry name" value="HTH_ARSR"/>
    <property type="match status" value="1"/>
</dbReference>
<dbReference type="InterPro" id="IPR011991">
    <property type="entry name" value="ArsR-like_HTH"/>
</dbReference>
<dbReference type="PANTHER" id="PTHR33164">
    <property type="entry name" value="TRANSCRIPTIONAL REGULATOR, MARR FAMILY"/>
    <property type="match status" value="1"/>
</dbReference>
<dbReference type="EMBL" id="QGTW01000006">
    <property type="protein sequence ID" value="PWW28374.1"/>
    <property type="molecule type" value="Genomic_DNA"/>
</dbReference>
<dbReference type="GO" id="GO:0003677">
    <property type="term" value="F:DNA binding"/>
    <property type="evidence" value="ECO:0007669"/>
    <property type="project" value="UniProtKB-KW"/>
</dbReference>
<dbReference type="OrthoDB" id="2376601at2"/>
<sequence length="139" mass="16453">MKNKVELLNQYWTDIYFHLHYIHTDKITHQAIRIMQLIDKQGNIGVSEIALFLNVSHNTASEHVKRLANKQFIIKERDPSDERKVFICLTDRGKEVLDRNTSLDQEKLKQVLNELDEKEQYAIEQALKILSERAKQCKY</sequence>
<dbReference type="InterPro" id="IPR000835">
    <property type="entry name" value="HTH_MarR-typ"/>
</dbReference>
<accession>A0A2V3A4A1</accession>
<dbReference type="AlphaFoldDB" id="A0A2V3A4A1"/>
<dbReference type="GO" id="GO:0006950">
    <property type="term" value="P:response to stress"/>
    <property type="evidence" value="ECO:0007669"/>
    <property type="project" value="TreeGrafter"/>
</dbReference>
<organism evidence="3 4">
    <name type="scientific">Cytobacillus oceanisediminis</name>
    <dbReference type="NCBI Taxonomy" id="665099"/>
    <lineage>
        <taxon>Bacteria</taxon>
        <taxon>Bacillati</taxon>
        <taxon>Bacillota</taxon>
        <taxon>Bacilli</taxon>
        <taxon>Bacillales</taxon>
        <taxon>Bacillaceae</taxon>
        <taxon>Cytobacillus</taxon>
    </lineage>
</organism>
<dbReference type="PANTHER" id="PTHR33164:SF89">
    <property type="entry name" value="MARR FAMILY REGULATORY PROTEIN"/>
    <property type="match status" value="1"/>
</dbReference>
<keyword evidence="1 3" id="KW-0238">DNA-binding</keyword>